<comment type="similarity">
    <text evidence="2">In the N-terminal section; belongs to the N-acetylglucosamine-1-phosphate uridyltransferase family.</text>
</comment>
<keyword evidence="4" id="KW-0012">Acyltransferase</keyword>
<feature type="domain" description="Mannose-1-phosphate guanyltransferase C-terminal" evidence="5">
    <location>
        <begin position="53"/>
        <end position="141"/>
    </location>
</feature>
<comment type="caution">
    <text evidence="6">The sequence shown here is derived from an EMBL/GenBank/DDBJ whole genome shotgun (WGS) entry which is preliminary data.</text>
</comment>
<gene>
    <name evidence="6" type="ORF">D7Z94_09095</name>
</gene>
<evidence type="ECO:0000313" key="7">
    <source>
        <dbReference type="Proteomes" id="UP000276603"/>
    </source>
</evidence>
<dbReference type="Proteomes" id="UP000276603">
    <property type="component" value="Unassembled WGS sequence"/>
</dbReference>
<reference evidence="6 7" key="1">
    <citation type="submission" date="2018-10" db="EMBL/GenBank/DDBJ databases">
        <title>Ulvibacterium marinum gen. nov., sp. nov., a novel marine bacterium of the family Flavobacteriaceae, isolated from a culture of the green alga Ulva prolifera.</title>
        <authorList>
            <person name="Zhang Z."/>
        </authorList>
    </citation>
    <scope>NUCLEOTIDE SEQUENCE [LARGE SCALE GENOMIC DNA]</scope>
    <source>
        <strain evidence="6 7">CCMM003</strain>
    </source>
</reference>
<accession>A0A3B0CFF3</accession>
<evidence type="ECO:0000256" key="1">
    <source>
        <dbReference type="ARBA" id="ARBA00007707"/>
    </source>
</evidence>
<evidence type="ECO:0000313" key="6">
    <source>
        <dbReference type="EMBL" id="RKN81846.1"/>
    </source>
</evidence>
<dbReference type="EMBL" id="RBCJ01000002">
    <property type="protein sequence ID" value="RKN81846.1"/>
    <property type="molecule type" value="Genomic_DNA"/>
</dbReference>
<protein>
    <submittedName>
        <fullName evidence="6">LpxA family transferase</fullName>
    </submittedName>
</protein>
<evidence type="ECO:0000256" key="2">
    <source>
        <dbReference type="ARBA" id="ARBA00007947"/>
    </source>
</evidence>
<name>A0A3B0CFF3_9FLAO</name>
<dbReference type="AlphaFoldDB" id="A0A3B0CFF3"/>
<dbReference type="RefSeq" id="WP_120712000.1">
    <property type="nucleotide sequence ID" value="NZ_RBCJ01000002.1"/>
</dbReference>
<dbReference type="PANTHER" id="PTHR43584:SF8">
    <property type="entry name" value="N-ACETYLMURAMATE ALPHA-1-PHOSPHATE URIDYLYLTRANSFERASE"/>
    <property type="match status" value="1"/>
</dbReference>
<comment type="similarity">
    <text evidence="1">In the C-terminal section; belongs to the transferase hexapeptide repeat family.</text>
</comment>
<proteinExistence type="inferred from homology"/>
<dbReference type="GO" id="GO:0016746">
    <property type="term" value="F:acyltransferase activity"/>
    <property type="evidence" value="ECO:0007669"/>
    <property type="project" value="UniProtKB-KW"/>
</dbReference>
<dbReference type="GO" id="GO:0016779">
    <property type="term" value="F:nucleotidyltransferase activity"/>
    <property type="evidence" value="ECO:0007669"/>
    <property type="project" value="UniProtKB-ARBA"/>
</dbReference>
<dbReference type="PANTHER" id="PTHR43584">
    <property type="entry name" value="NUCLEOTIDYL TRANSFERASE"/>
    <property type="match status" value="1"/>
</dbReference>
<dbReference type="OrthoDB" id="9803036at2"/>
<dbReference type="Pfam" id="PF25087">
    <property type="entry name" value="GMPPB_C"/>
    <property type="match status" value="1"/>
</dbReference>
<evidence type="ECO:0000256" key="3">
    <source>
        <dbReference type="ARBA" id="ARBA00022679"/>
    </source>
</evidence>
<sequence>MNKKDISYFISGFYREFPHIPKHESPWNVIAQLENIILDKLAELSENEYDIENGVAIHKSAHIENGVTFKKPAIIGKDCLVKAGAYFRNGVYLCTDVGIGANCEIKQSIVFPKSRIAHLNYVGNSIIGNDVNLEAGSVLANHFNEYKNRTVPVILDNTIVDTGVTKFGSLIGDHCRVGANAVLNPGTILSKGSIVGRLEHVDQLKESP</sequence>
<organism evidence="6 7">
    <name type="scientific">Ulvibacterium marinum</name>
    <dbReference type="NCBI Taxonomy" id="2419782"/>
    <lineage>
        <taxon>Bacteria</taxon>
        <taxon>Pseudomonadati</taxon>
        <taxon>Bacteroidota</taxon>
        <taxon>Flavobacteriia</taxon>
        <taxon>Flavobacteriales</taxon>
        <taxon>Flavobacteriaceae</taxon>
        <taxon>Ulvibacterium</taxon>
    </lineage>
</organism>
<dbReference type="InterPro" id="IPR056729">
    <property type="entry name" value="GMPPB_C"/>
</dbReference>
<dbReference type="InterPro" id="IPR001451">
    <property type="entry name" value="Hexapep"/>
</dbReference>
<dbReference type="Gene3D" id="2.160.10.10">
    <property type="entry name" value="Hexapeptide repeat proteins"/>
    <property type="match status" value="1"/>
</dbReference>
<evidence type="ECO:0000256" key="4">
    <source>
        <dbReference type="ARBA" id="ARBA00023315"/>
    </source>
</evidence>
<dbReference type="InterPro" id="IPR011004">
    <property type="entry name" value="Trimer_LpxA-like_sf"/>
</dbReference>
<dbReference type="InterPro" id="IPR050065">
    <property type="entry name" value="GlmU-like"/>
</dbReference>
<evidence type="ECO:0000259" key="5">
    <source>
        <dbReference type="Pfam" id="PF25087"/>
    </source>
</evidence>
<keyword evidence="7" id="KW-1185">Reference proteome</keyword>
<dbReference type="SUPFAM" id="SSF51161">
    <property type="entry name" value="Trimeric LpxA-like enzymes"/>
    <property type="match status" value="1"/>
</dbReference>
<keyword evidence="3 6" id="KW-0808">Transferase</keyword>
<dbReference type="Pfam" id="PF14602">
    <property type="entry name" value="Hexapep_2"/>
    <property type="match status" value="1"/>
</dbReference>